<dbReference type="InterPro" id="IPR036291">
    <property type="entry name" value="NAD(P)-bd_dom_sf"/>
</dbReference>
<dbReference type="PANTHER" id="PTHR12126:SF11">
    <property type="entry name" value="NADH DEHYDROGENASE [UBIQUINONE] 1 ALPHA SUBCOMPLEX SUBUNIT 9, MITOCHONDRIAL"/>
    <property type="match status" value="1"/>
</dbReference>
<evidence type="ECO:0000313" key="5">
    <source>
        <dbReference type="Proteomes" id="UP000026960"/>
    </source>
</evidence>
<evidence type="ECO:0000256" key="1">
    <source>
        <dbReference type="ARBA" id="ARBA00023127"/>
    </source>
</evidence>
<proteinExistence type="predicted"/>
<keyword evidence="1" id="KW-0195">Cyclin</keyword>
<evidence type="ECO:0008006" key="6">
    <source>
        <dbReference type="Google" id="ProtNLM"/>
    </source>
</evidence>
<dbReference type="Gramene" id="OBART02G36180.1">
    <property type="protein sequence ID" value="OBART02G36180.1"/>
    <property type="gene ID" value="OBART02G36180"/>
</dbReference>
<reference evidence="4" key="1">
    <citation type="journal article" date="2009" name="Rice">
        <title>De Novo Next Generation Sequencing of Plant Genomes.</title>
        <authorList>
            <person name="Rounsley S."/>
            <person name="Marri P.R."/>
            <person name="Yu Y."/>
            <person name="He R."/>
            <person name="Sisneros N."/>
            <person name="Goicoechea J.L."/>
            <person name="Lee S.J."/>
            <person name="Angelova A."/>
            <person name="Kudrna D."/>
            <person name="Luo M."/>
            <person name="Affourtit J."/>
            <person name="Desany B."/>
            <person name="Knight J."/>
            <person name="Niazi F."/>
            <person name="Egholm M."/>
            <person name="Wing R.A."/>
        </authorList>
    </citation>
    <scope>NUCLEOTIDE SEQUENCE [LARGE SCALE GENOMIC DNA]</scope>
    <source>
        <strain evidence="4">cv. IRGC 105608</strain>
    </source>
</reference>
<keyword evidence="5" id="KW-1185">Reference proteome</keyword>
<sequence>MAGSWGVELWNCCSAAPPTHKRQQVQRRELQLVAVSAMLIDCKYEEIWAPEVNDFIFISDSAYTREQILAMEKGILNKLQWNLTIPTPYVFIMMLSASADNKSDKEHMAFFFAELALMQYGLVAYASAVYAARPNPHCQEKVSSSAENAEALKFKRLSQSRQQLIDWSVKIKISKEHGGFMRFIQVSCLGASASSSRMLRAKAAGEESVLKEFPEPLRLLISHRQSMGTCILNFHSRIQPVYVVDVAAAIVNSLKDDGTSMGKSYGLGGPEIYTVHDLAELMYETIREWPRYIDVPLPIARLTVSSRCGILDSGGEQRGIHDNRDRQWLGGSEYLYGHPAGRGGIKIERTRHIKPVWLGSGAWMPERGISHMRQIRRPLLRFLWRSGPSPHK</sequence>
<feature type="domain" description="Cyclin C-terminal" evidence="3">
    <location>
        <begin position="86"/>
        <end position="132"/>
    </location>
</feature>
<dbReference type="PaxDb" id="65489-OBART02G36180.1"/>
<dbReference type="eggNOG" id="KOG0653">
    <property type="taxonomic scope" value="Eukaryota"/>
</dbReference>
<dbReference type="EnsemblPlants" id="OBART02G36180.1">
    <property type="protein sequence ID" value="OBART02G36180.1"/>
    <property type="gene ID" value="OBART02G36180"/>
</dbReference>
<name>A0A0D3FBP1_9ORYZ</name>
<dbReference type="PANTHER" id="PTHR12126">
    <property type="entry name" value="NADH-UBIQUINONE OXIDOREDUCTASE 39 KDA SUBUNIT-RELATED"/>
    <property type="match status" value="1"/>
</dbReference>
<dbReference type="Pfam" id="PF00134">
    <property type="entry name" value="Cyclin_N"/>
    <property type="match status" value="1"/>
</dbReference>
<dbReference type="GO" id="GO:0044877">
    <property type="term" value="F:protein-containing complex binding"/>
    <property type="evidence" value="ECO:0007669"/>
    <property type="project" value="TreeGrafter"/>
</dbReference>
<evidence type="ECO:0000313" key="4">
    <source>
        <dbReference type="EnsemblPlants" id="OBART02G36180.1"/>
    </source>
</evidence>
<dbReference type="InterPro" id="IPR051207">
    <property type="entry name" value="ComplexI_NDUFA9_subunit"/>
</dbReference>
<dbReference type="SUPFAM" id="SSF51735">
    <property type="entry name" value="NAD(P)-binding Rossmann-fold domains"/>
    <property type="match status" value="1"/>
</dbReference>
<dbReference type="STRING" id="65489.A0A0D3FBP1"/>
<dbReference type="Gene3D" id="3.40.50.720">
    <property type="entry name" value="NAD(P)-binding Rossmann-like Domain"/>
    <property type="match status" value="1"/>
</dbReference>
<dbReference type="eggNOG" id="KOG2865">
    <property type="taxonomic scope" value="Eukaryota"/>
</dbReference>
<feature type="domain" description="Cyclin N-terminal" evidence="2">
    <location>
        <begin position="22"/>
        <end position="84"/>
    </location>
</feature>
<evidence type="ECO:0000259" key="3">
    <source>
        <dbReference type="Pfam" id="PF02984"/>
    </source>
</evidence>
<dbReference type="SUPFAM" id="SSF47954">
    <property type="entry name" value="Cyclin-like"/>
    <property type="match status" value="2"/>
</dbReference>
<dbReference type="Proteomes" id="UP000026960">
    <property type="component" value="Chromosome 2"/>
</dbReference>
<organism evidence="4">
    <name type="scientific">Oryza barthii</name>
    <dbReference type="NCBI Taxonomy" id="65489"/>
    <lineage>
        <taxon>Eukaryota</taxon>
        <taxon>Viridiplantae</taxon>
        <taxon>Streptophyta</taxon>
        <taxon>Embryophyta</taxon>
        <taxon>Tracheophyta</taxon>
        <taxon>Spermatophyta</taxon>
        <taxon>Magnoliopsida</taxon>
        <taxon>Liliopsida</taxon>
        <taxon>Poales</taxon>
        <taxon>Poaceae</taxon>
        <taxon>BOP clade</taxon>
        <taxon>Oryzoideae</taxon>
        <taxon>Oryzeae</taxon>
        <taxon>Oryzinae</taxon>
        <taxon>Oryza</taxon>
    </lineage>
</organism>
<dbReference type="HOGENOM" id="CLU_077012_0_0_1"/>
<protein>
    <recommendedName>
        <fullName evidence="6">Cyclin N-terminal domain-containing protein</fullName>
    </recommendedName>
</protein>
<dbReference type="InterPro" id="IPR036915">
    <property type="entry name" value="Cyclin-like_sf"/>
</dbReference>
<dbReference type="InterPro" id="IPR004367">
    <property type="entry name" value="Cyclin_C-dom"/>
</dbReference>
<dbReference type="FunFam" id="1.10.472.10:FF:000134">
    <property type="entry name" value="Os02g0800500 protein"/>
    <property type="match status" value="1"/>
</dbReference>
<dbReference type="Gene3D" id="1.10.472.10">
    <property type="entry name" value="Cyclin-like"/>
    <property type="match status" value="2"/>
</dbReference>
<dbReference type="InterPro" id="IPR006671">
    <property type="entry name" value="Cyclin_N"/>
</dbReference>
<dbReference type="Pfam" id="PF02984">
    <property type="entry name" value="Cyclin_C"/>
    <property type="match status" value="1"/>
</dbReference>
<dbReference type="GO" id="GO:0005739">
    <property type="term" value="C:mitochondrion"/>
    <property type="evidence" value="ECO:0007669"/>
    <property type="project" value="TreeGrafter"/>
</dbReference>
<accession>A0A0D3FBP1</accession>
<evidence type="ECO:0000259" key="2">
    <source>
        <dbReference type="Pfam" id="PF00134"/>
    </source>
</evidence>
<dbReference type="AlphaFoldDB" id="A0A0D3FBP1"/>
<reference evidence="4" key="2">
    <citation type="submission" date="2015-03" db="UniProtKB">
        <authorList>
            <consortium name="EnsemblPlants"/>
        </authorList>
    </citation>
    <scope>IDENTIFICATION</scope>
</reference>